<organism evidence="1 2">
    <name type="scientific">Mycobacterium indicus pranii (strain DSM 45239 / MTCC 9506)</name>
    <dbReference type="NCBI Taxonomy" id="1232724"/>
    <lineage>
        <taxon>Bacteria</taxon>
        <taxon>Bacillati</taxon>
        <taxon>Actinomycetota</taxon>
        <taxon>Actinomycetes</taxon>
        <taxon>Mycobacteriales</taxon>
        <taxon>Mycobacteriaceae</taxon>
        <taxon>Mycobacterium</taxon>
        <taxon>Mycobacterium avium complex (MAC)</taxon>
    </lineage>
</organism>
<dbReference type="EMBL" id="CP002275">
    <property type="protein sequence ID" value="AFS16401.1"/>
    <property type="molecule type" value="Genomic_DNA"/>
</dbReference>
<dbReference type="KEGG" id="mid:MIP_06539"/>
<reference evidence="1 2" key="2">
    <citation type="journal article" date="2012" name="Nucleic Acids Res.">
        <title>Massive gene acquisitions in Mycobacterium indicus pranii provide a perspective on mycobacterial evolution.</title>
        <authorList>
            <person name="Saini V."/>
            <person name="Raghuvanshi S."/>
            <person name="Khurana J.P."/>
            <person name="Ahmed N."/>
            <person name="Hasnain S.E."/>
            <person name="Tyagi A.K."/>
            <person name="Tyagi A.K."/>
        </authorList>
    </citation>
    <scope>NUCLEOTIDE SEQUENCE [LARGE SCALE GENOMIC DNA]</scope>
    <source>
        <strain evidence="2">DSM 45239 / MTCC 9506</strain>
    </source>
</reference>
<accession>J9WM58</accession>
<dbReference type="Proteomes" id="UP000007329">
    <property type="component" value="Chromosome"/>
</dbReference>
<proteinExistence type="predicted"/>
<name>J9WM58_MYCIP</name>
<gene>
    <name evidence="1" type="ORF">MIP_06539</name>
</gene>
<reference evidence="1 2" key="1">
    <citation type="journal article" date="2007" name="PLoS ONE">
        <title>Molecular analysis of a leprosy immunotherapeutic bacillus provides insights into Mycobacterium evolution.</title>
        <authorList>
            <person name="Ahmed N."/>
            <person name="Saini V."/>
            <person name="Raghuvanshi S."/>
            <person name="Khurana J.P."/>
            <person name="Tyagi A.K."/>
            <person name="Tyagi A.K."/>
            <person name="Hasnain S.E."/>
        </authorList>
    </citation>
    <scope>NUCLEOTIDE SEQUENCE [LARGE SCALE GENOMIC DNA]</scope>
    <source>
        <strain evidence="1">MTCC 9506</strain>
    </source>
</reference>
<protein>
    <submittedName>
        <fullName evidence="1">Uncharacterized protein</fullName>
    </submittedName>
</protein>
<dbReference type="HOGENOM" id="CLU_3313037_0_0_11"/>
<evidence type="ECO:0000313" key="2">
    <source>
        <dbReference type="Proteomes" id="UP000007329"/>
    </source>
</evidence>
<sequence>MVCRRIPFCVRMVWGKLIPDHLRRFKRSQRFTGNDFQIR</sequence>
<dbReference type="AlphaFoldDB" id="J9WM58"/>
<evidence type="ECO:0000313" key="1">
    <source>
        <dbReference type="EMBL" id="AFS16401.1"/>
    </source>
</evidence>